<evidence type="ECO:0000313" key="2">
    <source>
        <dbReference type="EMBL" id="MBA0738599.1"/>
    </source>
</evidence>
<name>A0A7J9BQX9_GOSGO</name>
<organism evidence="2 3">
    <name type="scientific">Gossypium gossypioides</name>
    <name type="common">Mexican cotton</name>
    <name type="synonym">Selera gossypioides</name>
    <dbReference type="NCBI Taxonomy" id="34282"/>
    <lineage>
        <taxon>Eukaryota</taxon>
        <taxon>Viridiplantae</taxon>
        <taxon>Streptophyta</taxon>
        <taxon>Embryophyta</taxon>
        <taxon>Tracheophyta</taxon>
        <taxon>Spermatophyta</taxon>
        <taxon>Magnoliopsida</taxon>
        <taxon>eudicotyledons</taxon>
        <taxon>Gunneridae</taxon>
        <taxon>Pentapetalae</taxon>
        <taxon>rosids</taxon>
        <taxon>malvids</taxon>
        <taxon>Malvales</taxon>
        <taxon>Malvaceae</taxon>
        <taxon>Malvoideae</taxon>
        <taxon>Gossypium</taxon>
    </lineage>
</organism>
<gene>
    <name evidence="2" type="ORF">Gogos_011931</name>
</gene>
<accession>A0A7J9BQX9</accession>
<feature type="region of interest" description="Disordered" evidence="1">
    <location>
        <begin position="154"/>
        <end position="176"/>
    </location>
</feature>
<dbReference type="EMBL" id="JABEZY010000005">
    <property type="protein sequence ID" value="MBA0738599.1"/>
    <property type="molecule type" value="Genomic_DNA"/>
</dbReference>
<keyword evidence="3" id="KW-1185">Reference proteome</keyword>
<proteinExistence type="predicted"/>
<comment type="caution">
    <text evidence="2">The sequence shown here is derived from an EMBL/GenBank/DDBJ whole genome shotgun (WGS) entry which is preliminary data.</text>
</comment>
<feature type="non-terminal residue" evidence="2">
    <location>
        <position position="1"/>
    </location>
</feature>
<reference evidence="2 3" key="1">
    <citation type="journal article" date="2019" name="Genome Biol. Evol.">
        <title>Insights into the evolution of the New World diploid cottons (Gossypium, subgenus Houzingenia) based on genome sequencing.</title>
        <authorList>
            <person name="Grover C.E."/>
            <person name="Arick M.A. 2nd"/>
            <person name="Thrash A."/>
            <person name="Conover J.L."/>
            <person name="Sanders W.S."/>
            <person name="Peterson D.G."/>
            <person name="Frelichowski J.E."/>
            <person name="Scheffler J.A."/>
            <person name="Scheffler B.E."/>
            <person name="Wendel J.F."/>
        </authorList>
    </citation>
    <scope>NUCLEOTIDE SEQUENCE [LARGE SCALE GENOMIC DNA]</scope>
    <source>
        <strain evidence="2">5</strain>
        <tissue evidence="2">Leaf</tissue>
    </source>
</reference>
<dbReference type="OrthoDB" id="996998at2759"/>
<dbReference type="Proteomes" id="UP000593579">
    <property type="component" value="Unassembled WGS sequence"/>
</dbReference>
<sequence>RGDEISLLEELVQISVKSSLVAPNENPSLICSDEEDLELILEGCPWFFQRQLIIFDKLTQYMQRSKIRLVLLLFWLQMGSCLPECDKKDLMHVVGSTFRGVKDCTKISSEERERTEDDLPYSIVLKAESNLLGKENQMFGFSTRKLMKQRYYTRDDDVSRSGDSIKVAPESDQKIE</sequence>
<dbReference type="AlphaFoldDB" id="A0A7J9BQX9"/>
<evidence type="ECO:0000256" key="1">
    <source>
        <dbReference type="SAM" id="MobiDB-lite"/>
    </source>
</evidence>
<evidence type="ECO:0000313" key="3">
    <source>
        <dbReference type="Proteomes" id="UP000593579"/>
    </source>
</evidence>
<protein>
    <recommendedName>
        <fullName evidence="4">DUF4283 domain-containing protein</fullName>
    </recommendedName>
</protein>
<evidence type="ECO:0008006" key="4">
    <source>
        <dbReference type="Google" id="ProtNLM"/>
    </source>
</evidence>